<sequence length="696" mass="77386">MSLNHTDLLSALQHPHADTWDNHAISEGIQRDFPELAVHELQDDDDFNILRAFWITKAHYIRWLDDHFQRANALLWFVDARSFIERRLASVQGAQADIEIREALQRFGRLLERLHELFCLVESGLVDTRALDVRETLIAAIMWDSNASGSGSGEDWKEWLTNEEMNSFEEKFGNGAWDNISTMVKPSNGIPSGQKNGFVPGYKTAFFKPGKATPFHKSAQNSTSMDVPSTASVAEFSDLNQDQGVMYCSSSDPLKQFTPGFSTTFLDSGGATYFANSGNLVGMAFQLGPHQDYEVMYASHSSQQNHAAPKPSTTSLNSGGANPGGTPSKIQIAKFLSSHKGHSFLHNNHDPKKNISQNGPHPADLPGWNMPIMSQAEPYIPLDPSTRFGGFDHPTNAFAQSGTYLDPLRPLHPITASTINMPSVNPPIHLQAHLRQHGQLTPAILHHPFAQGSQPNGPQHTIAGFDTNDTLPKTTTKKRTRASTTAGRPKKRSCTPSSSEGFTSDVSKASSTGSSKSHTRRPRARSANAGSSASPPPKGARRRLKRAGSPPIDLRTYVLPPTPPESAAAVRNIKKNKTSYEPWLENYLTQIFFDLEGGQLSGELRARVVQVTGLTSRRLTYWFSNHRIRFEPIIALFKEAKRQNPDEVRDWISYMLWSQRQGADVLGQLGRGEESYEEEGDEELEYRQENEEEWTD</sequence>
<feature type="region of interest" description="Disordered" evidence="2">
    <location>
        <begin position="447"/>
        <end position="565"/>
    </location>
</feature>
<keyword evidence="1" id="KW-0371">Homeobox</keyword>
<dbReference type="EMBL" id="RBNJ01010529">
    <property type="protein sequence ID" value="RUS26397.1"/>
    <property type="molecule type" value="Genomic_DNA"/>
</dbReference>
<comment type="subcellular location">
    <subcellularLocation>
        <location evidence="1">Nucleus</location>
    </subcellularLocation>
</comment>
<dbReference type="GO" id="GO:0005634">
    <property type="term" value="C:nucleus"/>
    <property type="evidence" value="ECO:0007669"/>
    <property type="project" value="UniProtKB-SubCell"/>
</dbReference>
<reference evidence="4 5" key="1">
    <citation type="journal article" date="2018" name="New Phytol.">
        <title>Phylogenomics of Endogonaceae and evolution of mycorrhizas within Mucoromycota.</title>
        <authorList>
            <person name="Chang Y."/>
            <person name="Desiro A."/>
            <person name="Na H."/>
            <person name="Sandor L."/>
            <person name="Lipzen A."/>
            <person name="Clum A."/>
            <person name="Barry K."/>
            <person name="Grigoriev I.V."/>
            <person name="Martin F.M."/>
            <person name="Stajich J.E."/>
            <person name="Smith M.E."/>
            <person name="Bonito G."/>
            <person name="Spatafora J.W."/>
        </authorList>
    </citation>
    <scope>NUCLEOTIDE SEQUENCE [LARGE SCALE GENOMIC DNA]</scope>
    <source>
        <strain evidence="4 5">AD002</strain>
    </source>
</reference>
<feature type="compositionally biased region" description="Acidic residues" evidence="2">
    <location>
        <begin position="675"/>
        <end position="696"/>
    </location>
</feature>
<feature type="region of interest" description="Disordered" evidence="2">
    <location>
        <begin position="299"/>
        <end position="327"/>
    </location>
</feature>
<feature type="DNA-binding region" description="Homeobox" evidence="1">
    <location>
        <begin position="573"/>
        <end position="634"/>
    </location>
</feature>
<feature type="compositionally biased region" description="Low complexity" evidence="2">
    <location>
        <begin position="503"/>
        <end position="516"/>
    </location>
</feature>
<feature type="region of interest" description="Disordered" evidence="2">
    <location>
        <begin position="668"/>
        <end position="696"/>
    </location>
</feature>
<dbReference type="Proteomes" id="UP000274822">
    <property type="component" value="Unassembled WGS sequence"/>
</dbReference>
<dbReference type="SUPFAM" id="SSF46689">
    <property type="entry name" value="Homeodomain-like"/>
    <property type="match status" value="1"/>
</dbReference>
<dbReference type="CDD" id="cd00086">
    <property type="entry name" value="homeodomain"/>
    <property type="match status" value="1"/>
</dbReference>
<evidence type="ECO:0000313" key="4">
    <source>
        <dbReference type="EMBL" id="RUS26397.1"/>
    </source>
</evidence>
<dbReference type="GO" id="GO:0003677">
    <property type="term" value="F:DNA binding"/>
    <property type="evidence" value="ECO:0007669"/>
    <property type="project" value="UniProtKB-UniRule"/>
</dbReference>
<protein>
    <recommendedName>
        <fullName evidence="3">Homeobox domain-containing protein</fullName>
    </recommendedName>
</protein>
<evidence type="ECO:0000313" key="5">
    <source>
        <dbReference type="Proteomes" id="UP000274822"/>
    </source>
</evidence>
<keyword evidence="1" id="KW-0539">Nucleus</keyword>
<keyword evidence="1" id="KW-0238">DNA-binding</keyword>
<organism evidence="4 5">
    <name type="scientific">Jimgerdemannia flammicorona</name>
    <dbReference type="NCBI Taxonomy" id="994334"/>
    <lineage>
        <taxon>Eukaryota</taxon>
        <taxon>Fungi</taxon>
        <taxon>Fungi incertae sedis</taxon>
        <taxon>Mucoromycota</taxon>
        <taxon>Mucoromycotina</taxon>
        <taxon>Endogonomycetes</taxon>
        <taxon>Endogonales</taxon>
        <taxon>Endogonaceae</taxon>
        <taxon>Jimgerdemannia</taxon>
    </lineage>
</organism>
<dbReference type="PROSITE" id="PS50071">
    <property type="entry name" value="HOMEOBOX_2"/>
    <property type="match status" value="1"/>
</dbReference>
<name>A0A433Q9D7_9FUNG</name>
<feature type="compositionally biased region" description="Polar residues" evidence="2">
    <location>
        <begin position="299"/>
        <end position="320"/>
    </location>
</feature>
<gene>
    <name evidence="4" type="ORF">BC938DRAFT_470815</name>
</gene>
<comment type="caution">
    <text evidence="4">The sequence shown here is derived from an EMBL/GenBank/DDBJ whole genome shotgun (WGS) entry which is preliminary data.</text>
</comment>
<evidence type="ECO:0000256" key="2">
    <source>
        <dbReference type="SAM" id="MobiDB-lite"/>
    </source>
</evidence>
<accession>A0A433Q9D7</accession>
<proteinExistence type="predicted"/>
<dbReference type="InterPro" id="IPR009057">
    <property type="entry name" value="Homeodomain-like_sf"/>
</dbReference>
<dbReference type="AlphaFoldDB" id="A0A433Q9D7"/>
<evidence type="ECO:0000259" key="3">
    <source>
        <dbReference type="PROSITE" id="PS50071"/>
    </source>
</evidence>
<dbReference type="InterPro" id="IPR001356">
    <property type="entry name" value="HD"/>
</dbReference>
<feature type="domain" description="Homeobox" evidence="3">
    <location>
        <begin position="571"/>
        <end position="633"/>
    </location>
</feature>
<evidence type="ECO:0000256" key="1">
    <source>
        <dbReference type="PROSITE-ProRule" id="PRU00108"/>
    </source>
</evidence>
<keyword evidence="5" id="KW-1185">Reference proteome</keyword>